<evidence type="ECO:0000256" key="6">
    <source>
        <dbReference type="ARBA" id="ARBA00022777"/>
    </source>
</evidence>
<comment type="catalytic activity">
    <reaction evidence="9">
        <text>L-seryl-[protein] + ATP = O-phospho-L-seryl-[protein] + ADP + H(+)</text>
        <dbReference type="Rhea" id="RHEA:17989"/>
        <dbReference type="Rhea" id="RHEA-COMP:9863"/>
        <dbReference type="Rhea" id="RHEA-COMP:11604"/>
        <dbReference type="ChEBI" id="CHEBI:15378"/>
        <dbReference type="ChEBI" id="CHEBI:29999"/>
        <dbReference type="ChEBI" id="CHEBI:30616"/>
        <dbReference type="ChEBI" id="CHEBI:83421"/>
        <dbReference type="ChEBI" id="CHEBI:456216"/>
        <dbReference type="EC" id="2.7.11.1"/>
    </reaction>
</comment>
<dbReference type="GO" id="GO:0005524">
    <property type="term" value="F:ATP binding"/>
    <property type="evidence" value="ECO:0007669"/>
    <property type="project" value="UniProtKB-UniRule"/>
</dbReference>
<organism evidence="13">
    <name type="scientific">Chromera velia CCMP2878</name>
    <dbReference type="NCBI Taxonomy" id="1169474"/>
    <lineage>
        <taxon>Eukaryota</taxon>
        <taxon>Sar</taxon>
        <taxon>Alveolata</taxon>
        <taxon>Colpodellida</taxon>
        <taxon>Chromeraceae</taxon>
        <taxon>Chromera</taxon>
    </lineage>
</organism>
<feature type="region of interest" description="Disordered" evidence="11">
    <location>
        <begin position="323"/>
        <end position="358"/>
    </location>
</feature>
<feature type="compositionally biased region" description="Low complexity" evidence="11">
    <location>
        <begin position="1252"/>
        <end position="1265"/>
    </location>
</feature>
<keyword evidence="4" id="KW-0808">Transferase</keyword>
<dbReference type="SUPFAM" id="SSF56112">
    <property type="entry name" value="Protein kinase-like (PK-like)"/>
    <property type="match status" value="1"/>
</dbReference>
<keyword evidence="6" id="KW-0418">Kinase</keyword>
<sequence>MSALYEEVRSIGSGSFGEVFLVQHKKEKKNYVMKKIKLHAMNTKERQATEQEVALLASFSHPCIVGFKDSFLEGSSSHQVLNIVMEYCEHGDMYGALKKRKDAGRQGFPEGKVLDWLIQLILGLHFLHERRILHRDMKTQNVFLTRGQNQANSSLQGEKKKVFAVKLGDFGVARVLDGSRELAMTQIGTPFYMSPELFKSRPYSFKSDVWALGCCLYEMLCGSHAFDAQSINALAFKVLKGKWTPIPVAVSRETKDLLKAMLATNPKYRPTLREILHSPQMIRRIPSVIKTILSCASEESAPSAHQTLLSQLSRLGLSDAVPGVSSHIHGDPLDSNPQQHHQLMDGSPTGGGGGGMSAELALQDKSRRVTLELLTKRMRSKELQLQSLQQRAENLRKRRQSAHRGGRATELKEGQPDVPRRSCGCERHQSRRRLLEEDEEDAHALAAGSRSRFRSPKKMEMQQRDQREREEELDRQETELALREAASDLEEVREKLRQLENLNAQLAVREGDGQALTTQRERERRHVKGSTRGMRNSKMSSYYNGRNSHRHNNNNNNHAASLTQCSCCMQWNEAARGADGSTRQDFNPQGCQCRYKCGKERVEMRRQKREERRLRVFEEEADRIRRENLARIQASKLKVGFNNSEQVRFATGLGNSWVISPFAEKERERHWRPLGKDGEGVDEMEAQAEWDRRVKELKRNLADRVGEMDRESPRMHSPSLSPRGSGGDRERERNSLGGGSPRRSERGGREEDHSLSVSPNKNRSSHIHSHSHSHHQTAPEGIGVSPSHSHSHSPMMHRPQKRRLPIPDGQAHHARPSGRAVGRGSSVSVSVSPVKNPGGGRAGRFRGGGHRERDRRTFIQGERDSNRVHWEGREQIQSPASTVFDARLRGDRDGMALPSDPRLLDGGPASRSDGWRSLEKSRQKRGRERGGGGGHLRRVGEREERNKGGGRGVYRKGAGDRRSSLEREEDAEYARMIAGWSESEKEREGGRGRGRHRDEEEDGLSNVTDSLDEKDRDADPATRCALVRIQRQIEETQQALYRHQMAVDFLSHQLTAGNGGSGWRGDREKERGGTGFKSPSAHGLSPKHAHAASRLPPLPAAAASASPLSLSPVSRSPMRLSCRHPRPIPEDQVFAESELEGHAENFIQDPMGEEEEGPSLQECGCHQPVPIIPLQDNRMVGPKEELGPESAAVTEEAPGTRARKEEEEDDNDSNGEEIGIQGRDRETEGDSEAMGGGGTERERGGRDFQQEPPSFTSPPLLSFAPTQPHPASPHNHSSSASSSSSAPLPEFPPLLRQQMTKMRNACVAGLGRDAFDVSMRFLHRVRQEALIKARDSSLAGGRGGEQFASLAALSKSGFSSAGPAFHSGPASPSFAGGGGGQGEEGGERKRLSTPPLPDGLVRDEGEVDETVVKSELEGLLGGPEKIGYYSMLHQLVFFEEALTLYRNEKQVRRAQGQGGQKTNAGR</sequence>
<keyword evidence="5 10" id="KW-0547">Nucleotide-binding</keyword>
<feature type="domain" description="Protein kinase" evidence="12">
    <location>
        <begin position="5"/>
        <end position="281"/>
    </location>
</feature>
<dbReference type="EC" id="2.7.11.1" evidence="2"/>
<dbReference type="CDD" id="cd08215">
    <property type="entry name" value="STKc_Nek"/>
    <property type="match status" value="1"/>
</dbReference>
<feature type="compositionally biased region" description="Basic and acidic residues" evidence="11">
    <location>
        <begin position="407"/>
        <end position="428"/>
    </location>
</feature>
<evidence type="ECO:0000256" key="5">
    <source>
        <dbReference type="ARBA" id="ARBA00022741"/>
    </source>
</evidence>
<evidence type="ECO:0000256" key="1">
    <source>
        <dbReference type="ARBA" id="ARBA00010886"/>
    </source>
</evidence>
<feature type="compositionally biased region" description="Basic and acidic residues" evidence="11">
    <location>
        <begin position="1239"/>
        <end position="1249"/>
    </location>
</feature>
<evidence type="ECO:0000259" key="12">
    <source>
        <dbReference type="PROSITE" id="PS50011"/>
    </source>
</evidence>
<comment type="similarity">
    <text evidence="1">Belongs to the protein kinase superfamily. NEK Ser/Thr protein kinase family. NIMA subfamily.</text>
</comment>
<feature type="compositionally biased region" description="Low complexity" evidence="11">
    <location>
        <begin position="817"/>
        <end position="836"/>
    </location>
</feature>
<dbReference type="PROSITE" id="PS50011">
    <property type="entry name" value="PROTEIN_KINASE_DOM"/>
    <property type="match status" value="1"/>
</dbReference>
<feature type="binding site" evidence="10">
    <location>
        <position position="34"/>
    </location>
    <ligand>
        <name>ATP</name>
        <dbReference type="ChEBI" id="CHEBI:30616"/>
    </ligand>
</feature>
<keyword evidence="3" id="KW-0723">Serine/threonine-protein kinase</keyword>
<dbReference type="PANTHER" id="PTHR44899">
    <property type="entry name" value="CAMK FAMILY PROTEIN KINASE"/>
    <property type="match status" value="1"/>
</dbReference>
<dbReference type="PROSITE" id="PS00107">
    <property type="entry name" value="PROTEIN_KINASE_ATP"/>
    <property type="match status" value="1"/>
</dbReference>
<feature type="compositionally biased region" description="Basic residues" evidence="11">
    <location>
        <begin position="396"/>
        <end position="406"/>
    </location>
</feature>
<feature type="region of interest" description="Disordered" evidence="11">
    <location>
        <begin position="1055"/>
        <end position="1127"/>
    </location>
</feature>
<dbReference type="InterPro" id="IPR000719">
    <property type="entry name" value="Prot_kinase_dom"/>
</dbReference>
<dbReference type="PROSITE" id="PS00108">
    <property type="entry name" value="PROTEIN_KINASE_ST"/>
    <property type="match status" value="1"/>
</dbReference>
<feature type="compositionally biased region" description="Basic residues" evidence="11">
    <location>
        <begin position="763"/>
        <end position="775"/>
    </location>
</feature>
<feature type="compositionally biased region" description="Basic and acidic residues" evidence="11">
    <location>
        <begin position="457"/>
        <end position="476"/>
    </location>
</feature>
<feature type="compositionally biased region" description="Basic and acidic residues" evidence="11">
    <location>
        <begin position="957"/>
        <end position="966"/>
    </location>
</feature>
<dbReference type="GO" id="GO:0004674">
    <property type="term" value="F:protein serine/threonine kinase activity"/>
    <property type="evidence" value="ECO:0007669"/>
    <property type="project" value="UniProtKB-KW"/>
</dbReference>
<dbReference type="VEuPathDB" id="CryptoDB:Cvel_15508"/>
<feature type="region of interest" description="Disordered" evidence="11">
    <location>
        <begin position="1362"/>
        <end position="1407"/>
    </location>
</feature>
<feature type="region of interest" description="Disordered" evidence="11">
    <location>
        <begin position="513"/>
        <end position="538"/>
    </location>
</feature>
<comment type="catalytic activity">
    <reaction evidence="8">
        <text>L-threonyl-[protein] + ATP = O-phospho-L-threonyl-[protein] + ADP + H(+)</text>
        <dbReference type="Rhea" id="RHEA:46608"/>
        <dbReference type="Rhea" id="RHEA-COMP:11060"/>
        <dbReference type="Rhea" id="RHEA-COMP:11605"/>
        <dbReference type="ChEBI" id="CHEBI:15378"/>
        <dbReference type="ChEBI" id="CHEBI:30013"/>
        <dbReference type="ChEBI" id="CHEBI:30616"/>
        <dbReference type="ChEBI" id="CHEBI:61977"/>
        <dbReference type="ChEBI" id="CHEBI:456216"/>
        <dbReference type="EC" id="2.7.11.1"/>
    </reaction>
</comment>
<feature type="compositionally biased region" description="Low complexity" evidence="11">
    <location>
        <begin position="785"/>
        <end position="797"/>
    </location>
</feature>
<feature type="compositionally biased region" description="Basic and acidic residues" evidence="11">
    <location>
        <begin position="982"/>
        <end position="991"/>
    </location>
</feature>
<evidence type="ECO:0000256" key="8">
    <source>
        <dbReference type="ARBA" id="ARBA00047899"/>
    </source>
</evidence>
<dbReference type="Pfam" id="PF00069">
    <property type="entry name" value="Pkinase"/>
    <property type="match status" value="1"/>
</dbReference>
<feature type="region of interest" description="Disordered" evidence="11">
    <location>
        <begin position="382"/>
        <end position="476"/>
    </location>
</feature>
<evidence type="ECO:0000256" key="4">
    <source>
        <dbReference type="ARBA" id="ARBA00022679"/>
    </source>
</evidence>
<feature type="region of interest" description="Disordered" evidence="11">
    <location>
        <begin position="1140"/>
        <end position="1297"/>
    </location>
</feature>
<feature type="compositionally biased region" description="Polar residues" evidence="11">
    <location>
        <begin position="383"/>
        <end position="392"/>
    </location>
</feature>
<reference evidence="13" key="1">
    <citation type="submission" date="2014-11" db="EMBL/GenBank/DDBJ databases">
        <authorList>
            <person name="Otto D Thomas"/>
            <person name="Naeem Raeece"/>
        </authorList>
    </citation>
    <scope>NUCLEOTIDE SEQUENCE</scope>
</reference>
<proteinExistence type="inferred from homology"/>
<name>A0A0G4F7S1_9ALVE</name>
<protein>
    <recommendedName>
        <fullName evidence="2">non-specific serine/threonine protein kinase</fullName>
        <ecNumber evidence="2">2.7.11.1</ecNumber>
    </recommendedName>
</protein>
<dbReference type="SMART" id="SM00220">
    <property type="entry name" value="S_TKc"/>
    <property type="match status" value="1"/>
</dbReference>
<accession>A0A0G4F7S1</accession>
<dbReference type="Gene3D" id="3.30.200.20">
    <property type="entry name" value="Phosphorylase Kinase, domain 1"/>
    <property type="match status" value="1"/>
</dbReference>
<evidence type="ECO:0000256" key="7">
    <source>
        <dbReference type="ARBA" id="ARBA00022840"/>
    </source>
</evidence>
<dbReference type="InterPro" id="IPR008271">
    <property type="entry name" value="Ser/Thr_kinase_AS"/>
</dbReference>
<feature type="region of interest" description="Disordered" evidence="11">
    <location>
        <begin position="704"/>
        <end position="1019"/>
    </location>
</feature>
<feature type="compositionally biased region" description="Basic and acidic residues" evidence="11">
    <location>
        <begin position="704"/>
        <end position="714"/>
    </location>
</feature>
<feature type="compositionally biased region" description="Basic and acidic residues" evidence="11">
    <location>
        <begin position="938"/>
        <end position="947"/>
    </location>
</feature>
<feature type="compositionally biased region" description="Low complexity" evidence="11">
    <location>
        <begin position="1272"/>
        <end position="1288"/>
    </location>
</feature>
<dbReference type="InterPro" id="IPR017441">
    <property type="entry name" value="Protein_kinase_ATP_BS"/>
</dbReference>
<dbReference type="FunFam" id="3.30.200.20:FF:000097">
    <property type="entry name" value="Probable serine/threonine-protein kinase nek1"/>
    <property type="match status" value="1"/>
</dbReference>
<evidence type="ECO:0000313" key="13">
    <source>
        <dbReference type="EMBL" id="CEM08213.1"/>
    </source>
</evidence>
<dbReference type="Gene3D" id="1.10.510.10">
    <property type="entry name" value="Transferase(Phosphotransferase) domain 1"/>
    <property type="match status" value="1"/>
</dbReference>
<evidence type="ECO:0000256" key="9">
    <source>
        <dbReference type="ARBA" id="ARBA00048679"/>
    </source>
</evidence>
<dbReference type="EMBL" id="CDMZ01000167">
    <property type="protein sequence ID" value="CEM08213.1"/>
    <property type="molecule type" value="Genomic_DNA"/>
</dbReference>
<feature type="compositionally biased region" description="Basic and acidic residues" evidence="11">
    <location>
        <begin position="742"/>
        <end position="754"/>
    </location>
</feature>
<feature type="compositionally biased region" description="Acidic residues" evidence="11">
    <location>
        <begin position="1206"/>
        <end position="1215"/>
    </location>
</feature>
<dbReference type="InterPro" id="IPR051131">
    <property type="entry name" value="NEK_Ser/Thr_kinase_NIMA"/>
</dbReference>
<dbReference type="InterPro" id="IPR011009">
    <property type="entry name" value="Kinase-like_dom_sf"/>
</dbReference>
<dbReference type="PANTHER" id="PTHR44899:SF3">
    <property type="entry name" value="SERINE_THREONINE-PROTEIN KINASE NEK1"/>
    <property type="match status" value="1"/>
</dbReference>
<keyword evidence="7 10" id="KW-0067">ATP-binding</keyword>
<evidence type="ECO:0000256" key="11">
    <source>
        <dbReference type="SAM" id="MobiDB-lite"/>
    </source>
</evidence>
<feature type="compositionally biased region" description="Low complexity" evidence="11">
    <location>
        <begin position="1092"/>
        <end position="1120"/>
    </location>
</feature>
<evidence type="ECO:0000256" key="3">
    <source>
        <dbReference type="ARBA" id="ARBA00022527"/>
    </source>
</evidence>
<feature type="compositionally biased region" description="Basic and acidic residues" evidence="11">
    <location>
        <begin position="849"/>
        <end position="874"/>
    </location>
</feature>
<gene>
    <name evidence="13" type="ORF">Cvel_15508</name>
</gene>
<evidence type="ECO:0000256" key="2">
    <source>
        <dbReference type="ARBA" id="ARBA00012513"/>
    </source>
</evidence>
<evidence type="ECO:0000256" key="10">
    <source>
        <dbReference type="PROSITE-ProRule" id="PRU10141"/>
    </source>
</evidence>